<dbReference type="RefSeq" id="WP_079537768.1">
    <property type="nucleotide sequence ID" value="NZ_LT670844.1"/>
</dbReference>
<evidence type="ECO:0000256" key="1">
    <source>
        <dbReference type="SAM" id="Phobius"/>
    </source>
</evidence>
<keyword evidence="1" id="KW-1133">Transmembrane helix</keyword>
<dbReference type="OrthoDB" id="8208306at2"/>
<feature type="transmembrane region" description="Helical" evidence="1">
    <location>
        <begin position="382"/>
        <end position="399"/>
    </location>
</feature>
<gene>
    <name evidence="2" type="ORF">SAMN05444159_1704</name>
</gene>
<evidence type="ECO:0000313" key="2">
    <source>
        <dbReference type="EMBL" id="SHJ85771.1"/>
    </source>
</evidence>
<dbReference type="EMBL" id="LT670844">
    <property type="protein sequence ID" value="SHJ85771.1"/>
    <property type="molecule type" value="Genomic_DNA"/>
</dbReference>
<keyword evidence="1" id="KW-0812">Transmembrane</keyword>
<proteinExistence type="predicted"/>
<feature type="transmembrane region" description="Helical" evidence="1">
    <location>
        <begin position="266"/>
        <end position="283"/>
    </location>
</feature>
<feature type="transmembrane region" description="Helical" evidence="1">
    <location>
        <begin position="351"/>
        <end position="370"/>
    </location>
</feature>
<feature type="transmembrane region" description="Helical" evidence="1">
    <location>
        <begin position="178"/>
        <end position="196"/>
    </location>
</feature>
<feature type="transmembrane region" description="Helical" evidence="1">
    <location>
        <begin position="114"/>
        <end position="131"/>
    </location>
</feature>
<sequence>MQIPFAILIALLALTPALIIANNTLLQQVAAVIALLALAIATAATRGFEIRQLIKIVRPVAVLLALPAIWMIVQATPIPVGRLTQPIWASSASYLQAHAFGYISLDQGKTLGCLLIYGFGVAIIILTILLARDRKRAEQILLTSSGVTVLTVLLLLVIESGHFDILKGAESDPKGLLPAISSLGMIFCLASAARVAERRASSFGDNAFWKRVPSLIVCAIGFLICFLALVAFGNVNLGIVATCAIVTFASVQIFRRFDVAQWSIDLFLLLIGAAAVAAIWHHAGTPSVPFIIQFADMPSSDAAATAARIYADTGPLGNGAGTYAALFPMYRIAGQPIQGAPTIVTALAIEWGLPALLVLLVAVLWLVSRLVHGALSRGRDSFYPAAAAACTVILLGQALCSTTISQWSVMLIGEVMIGLGLAQSIKRTG</sequence>
<feature type="transmembrane region" description="Helical" evidence="1">
    <location>
        <begin position="405"/>
        <end position="422"/>
    </location>
</feature>
<dbReference type="Proteomes" id="UP000189935">
    <property type="component" value="Chromosome I"/>
</dbReference>
<name>A0A1M6MQM3_9BRAD</name>
<dbReference type="AlphaFoldDB" id="A0A1M6MQM3"/>
<feature type="transmembrane region" description="Helical" evidence="1">
    <location>
        <begin position="29"/>
        <end position="48"/>
    </location>
</feature>
<evidence type="ECO:0000313" key="3">
    <source>
        <dbReference type="Proteomes" id="UP000189935"/>
    </source>
</evidence>
<evidence type="ECO:0008006" key="4">
    <source>
        <dbReference type="Google" id="ProtNLM"/>
    </source>
</evidence>
<feature type="transmembrane region" description="Helical" evidence="1">
    <location>
        <begin position="60"/>
        <end position="80"/>
    </location>
</feature>
<feature type="transmembrane region" description="Helical" evidence="1">
    <location>
        <begin position="235"/>
        <end position="254"/>
    </location>
</feature>
<keyword evidence="1" id="KW-0472">Membrane</keyword>
<reference evidence="2 3" key="1">
    <citation type="submission" date="2016-11" db="EMBL/GenBank/DDBJ databases">
        <authorList>
            <person name="Jaros S."/>
            <person name="Januszkiewicz K."/>
            <person name="Wedrychowicz H."/>
        </authorList>
    </citation>
    <scope>NUCLEOTIDE SEQUENCE [LARGE SCALE GENOMIC DNA]</scope>
    <source>
        <strain evidence="2 3">GAS499</strain>
    </source>
</reference>
<feature type="transmembrane region" description="Helical" evidence="1">
    <location>
        <begin position="140"/>
        <end position="158"/>
    </location>
</feature>
<protein>
    <recommendedName>
        <fullName evidence="4">O-antigen ligase</fullName>
    </recommendedName>
</protein>
<accession>A0A1M6MQM3</accession>
<feature type="transmembrane region" description="Helical" evidence="1">
    <location>
        <begin position="208"/>
        <end position="229"/>
    </location>
</feature>
<organism evidence="2 3">
    <name type="scientific">Bradyrhizobium lablabi</name>
    <dbReference type="NCBI Taxonomy" id="722472"/>
    <lineage>
        <taxon>Bacteria</taxon>
        <taxon>Pseudomonadati</taxon>
        <taxon>Pseudomonadota</taxon>
        <taxon>Alphaproteobacteria</taxon>
        <taxon>Hyphomicrobiales</taxon>
        <taxon>Nitrobacteraceae</taxon>
        <taxon>Bradyrhizobium</taxon>
    </lineage>
</organism>